<protein>
    <recommendedName>
        <fullName evidence="3">Zona occludens toxin N-terminal domain-containing protein</fullName>
    </recommendedName>
</protein>
<sequence length="288" mass="33655">MGFVLVLVAILAFLFWVSAPPEPNGVVLYFANIGTGKTTYLSKLVQAELKRMDKGKSKYRYIVSNAVISGVIYEPNFRALLKRAAMADTLLLIDEGSIEYNNRKMNLTEHEIRYLKLIRHYKSTIIVVSQSHDDVDVTLRRLYTQIYLLRYLPFFTLIQPIKKKVGIDEVTKQIIDEYQFRWPFSWRVFLRPLYFKYFDSWWVPPDIEIIDFELEEFKAKLRPRYKRERKWFGLVKGKELQEELSGGGGGSPDVSGGHTSPDAIKTFYSFYPKSLIRKILRRANENDA</sequence>
<dbReference type="KEGG" id="dhd:Dhaf_2709"/>
<dbReference type="EMBL" id="CP001336">
    <property type="protein sequence ID" value="ACL20735.1"/>
    <property type="molecule type" value="Genomic_DNA"/>
</dbReference>
<gene>
    <name evidence="1" type="ordered locus">Dhaf_2709</name>
</gene>
<organism evidence="1 2">
    <name type="scientific">Desulfitobacterium hafniense (strain DSM 10664 / DCB-2)</name>
    <dbReference type="NCBI Taxonomy" id="272564"/>
    <lineage>
        <taxon>Bacteria</taxon>
        <taxon>Bacillati</taxon>
        <taxon>Bacillota</taxon>
        <taxon>Clostridia</taxon>
        <taxon>Eubacteriales</taxon>
        <taxon>Desulfitobacteriaceae</taxon>
        <taxon>Desulfitobacterium</taxon>
    </lineage>
</organism>
<evidence type="ECO:0008006" key="3">
    <source>
        <dbReference type="Google" id="ProtNLM"/>
    </source>
</evidence>
<accession>B8FWC3</accession>
<dbReference type="AlphaFoldDB" id="B8FWC3"/>
<dbReference type="Proteomes" id="UP000007726">
    <property type="component" value="Chromosome"/>
</dbReference>
<dbReference type="Gene3D" id="3.40.50.300">
    <property type="entry name" value="P-loop containing nucleotide triphosphate hydrolases"/>
    <property type="match status" value="1"/>
</dbReference>
<dbReference type="RefSeq" id="WP_015944177.1">
    <property type="nucleotide sequence ID" value="NC_011830.1"/>
</dbReference>
<dbReference type="InterPro" id="IPR027417">
    <property type="entry name" value="P-loop_NTPase"/>
</dbReference>
<name>B8FWC3_DESHD</name>
<dbReference type="HOGENOM" id="CLU_965507_0_0_9"/>
<proteinExistence type="predicted"/>
<evidence type="ECO:0000313" key="2">
    <source>
        <dbReference type="Proteomes" id="UP000007726"/>
    </source>
</evidence>
<dbReference type="SUPFAM" id="SSF52540">
    <property type="entry name" value="P-loop containing nucleoside triphosphate hydrolases"/>
    <property type="match status" value="1"/>
</dbReference>
<evidence type="ECO:0000313" key="1">
    <source>
        <dbReference type="EMBL" id="ACL20735.1"/>
    </source>
</evidence>
<reference evidence="1 2" key="1">
    <citation type="journal article" date="2012" name="BMC Microbiol.">
        <title>Genome sequence of Desulfitobacterium hafniense DCB-2, a Gram-positive anaerobe capable of dehalogenation and metal reduction.</title>
        <authorList>
            <person name="Kim S.H."/>
            <person name="Harzman C."/>
            <person name="Davis J.K."/>
            <person name="Hutcheson R."/>
            <person name="Broderick J.B."/>
            <person name="Marsh T.L."/>
            <person name="Tiedje J.M."/>
        </authorList>
    </citation>
    <scope>NUCLEOTIDE SEQUENCE [LARGE SCALE GENOMIC DNA]</scope>
    <source>
        <strain evidence="2">DSM 10664 / DCB-2</strain>
    </source>
</reference>